<evidence type="ECO:0000313" key="2">
    <source>
        <dbReference type="Proteomes" id="UP000198688"/>
    </source>
</evidence>
<organism evidence="1 2">
    <name type="scientific">Actinoplanes derwentensis</name>
    <dbReference type="NCBI Taxonomy" id="113562"/>
    <lineage>
        <taxon>Bacteria</taxon>
        <taxon>Bacillati</taxon>
        <taxon>Actinomycetota</taxon>
        <taxon>Actinomycetes</taxon>
        <taxon>Micromonosporales</taxon>
        <taxon>Micromonosporaceae</taxon>
        <taxon>Actinoplanes</taxon>
    </lineage>
</organism>
<dbReference type="EMBL" id="LT629758">
    <property type="protein sequence ID" value="SDT72340.1"/>
    <property type="molecule type" value="Genomic_DNA"/>
</dbReference>
<reference evidence="1 2" key="1">
    <citation type="submission" date="2016-10" db="EMBL/GenBank/DDBJ databases">
        <authorList>
            <person name="de Groot N.N."/>
        </authorList>
    </citation>
    <scope>NUCLEOTIDE SEQUENCE [LARGE SCALE GENOMIC DNA]</scope>
    <source>
        <strain evidence="1 2">DSM 43941</strain>
    </source>
</reference>
<proteinExistence type="predicted"/>
<sequence>MMWRDSDMTPIAQVPSGTAIETAHGILIAGSDSTVIVRDDGGIDELGLSSTFSRLDEHGRLYAVVEWHLGRQEWYRLHVLDLADGTRRTMPWDDSRPLTLNAVHDGVVRFNTDMQWRPGSRPEPAPYPVTTIDPVSGTSLYYDPQQGPSIITPGGTRRRFTGGYGARLVPGGNLLYEFGHAPTSLILFDATTSRTTQTYWLPPRSQTSPTGPQPPVWEDPTHLLVHVAGGVHEIGTALIRLDVSTGDFQAVPLAGQPDYARLVQPLIPRRSSP</sequence>
<keyword evidence="2" id="KW-1185">Reference proteome</keyword>
<name>A0A1H2CP79_9ACTN</name>
<dbReference type="Proteomes" id="UP000198688">
    <property type="component" value="Chromosome I"/>
</dbReference>
<gene>
    <name evidence="1" type="ORF">SAMN04489716_6385</name>
</gene>
<evidence type="ECO:0000313" key="1">
    <source>
        <dbReference type="EMBL" id="SDT72340.1"/>
    </source>
</evidence>
<protein>
    <submittedName>
        <fullName evidence="1">Uncharacterized protein</fullName>
    </submittedName>
</protein>
<accession>A0A1H2CP79</accession>
<dbReference type="AlphaFoldDB" id="A0A1H2CP79"/>